<gene>
    <name evidence="1" type="ordered locus">Bcav_2324</name>
</gene>
<keyword evidence="2" id="KW-1185">Reference proteome</keyword>
<dbReference type="RefSeq" id="WP_015882815.1">
    <property type="nucleotide sequence ID" value="NC_012669.1"/>
</dbReference>
<dbReference type="OrthoDB" id="5193525at2"/>
<dbReference type="KEGG" id="bcv:Bcav_2324"/>
<proteinExistence type="predicted"/>
<dbReference type="eggNOG" id="ENOG5032YQ8">
    <property type="taxonomic scope" value="Bacteria"/>
</dbReference>
<dbReference type="Proteomes" id="UP000007962">
    <property type="component" value="Chromosome"/>
</dbReference>
<accession>C5BVX4</accession>
<evidence type="ECO:0000313" key="1">
    <source>
        <dbReference type="EMBL" id="ACQ80575.1"/>
    </source>
</evidence>
<dbReference type="EMBL" id="CP001618">
    <property type="protein sequence ID" value="ACQ80575.1"/>
    <property type="molecule type" value="Genomic_DNA"/>
</dbReference>
<protein>
    <recommendedName>
        <fullName evidence="3">Acetone carboxylase</fullName>
    </recommendedName>
</protein>
<dbReference type="AlphaFoldDB" id="C5BVX4"/>
<name>C5BVX4_BEUC1</name>
<reference evidence="1 2" key="1">
    <citation type="journal article" date="2009" name="Stand. Genomic Sci.">
        <title>Complete genome sequence of Beutenbergia cavernae type strain (HKI 0122).</title>
        <authorList>
            <person name="Land M."/>
            <person name="Pukall R."/>
            <person name="Abt B."/>
            <person name="Goker M."/>
            <person name="Rohde M."/>
            <person name="Glavina Del Rio T."/>
            <person name="Tice H."/>
            <person name="Copeland A."/>
            <person name="Cheng J.F."/>
            <person name="Lucas S."/>
            <person name="Chen F."/>
            <person name="Nolan M."/>
            <person name="Bruce D."/>
            <person name="Goodwin L."/>
            <person name="Pitluck S."/>
            <person name="Ivanova N."/>
            <person name="Mavromatis K."/>
            <person name="Ovchinnikova G."/>
            <person name="Pati A."/>
            <person name="Chen A."/>
            <person name="Palaniappan K."/>
            <person name="Hauser L."/>
            <person name="Chang Y.J."/>
            <person name="Jefferies C.C."/>
            <person name="Saunders E."/>
            <person name="Brettin T."/>
            <person name="Detter J.C."/>
            <person name="Han C."/>
            <person name="Chain P."/>
            <person name="Bristow J."/>
            <person name="Eisen J.A."/>
            <person name="Markowitz V."/>
            <person name="Hugenholtz P."/>
            <person name="Kyrpides N.C."/>
            <person name="Klenk H.P."/>
            <person name="Lapidus A."/>
        </authorList>
    </citation>
    <scope>NUCLEOTIDE SEQUENCE [LARGE SCALE GENOMIC DNA]</scope>
    <source>
        <strain evidence="2">ATCC BAA-8 / DSM 12333 / NBRC 16432</strain>
    </source>
</reference>
<sequence length="82" mass="9086">MTVQLDDLVCSAKRCRNTAVWALLWNNPKIHDAPRRKTWLACDDHLDHLSTFLGARSFLKETVPVSDLPRSGGGGEAPRTAT</sequence>
<dbReference type="STRING" id="471853.Bcav_2324"/>
<organism evidence="1 2">
    <name type="scientific">Beutenbergia cavernae (strain ATCC BAA-8 / DSM 12333 / CCUG 43141 / JCM 11478 / NBRC 16432 / NCIMB 13614 / HKI 0122)</name>
    <dbReference type="NCBI Taxonomy" id="471853"/>
    <lineage>
        <taxon>Bacteria</taxon>
        <taxon>Bacillati</taxon>
        <taxon>Actinomycetota</taxon>
        <taxon>Actinomycetes</taxon>
        <taxon>Micrococcales</taxon>
        <taxon>Beutenbergiaceae</taxon>
        <taxon>Beutenbergia</taxon>
    </lineage>
</organism>
<evidence type="ECO:0008006" key="3">
    <source>
        <dbReference type="Google" id="ProtNLM"/>
    </source>
</evidence>
<dbReference type="HOGENOM" id="CLU_182353_0_0_11"/>
<evidence type="ECO:0000313" key="2">
    <source>
        <dbReference type="Proteomes" id="UP000007962"/>
    </source>
</evidence>